<dbReference type="EnsemblPlants" id="Bo6g125540.1">
    <property type="protein sequence ID" value="Bo6g125540.1"/>
    <property type="gene ID" value="Bo6g125540"/>
</dbReference>
<dbReference type="Gramene" id="Bo6g125540.1">
    <property type="protein sequence ID" value="Bo6g125540.1"/>
    <property type="gene ID" value="Bo6g125540"/>
</dbReference>
<evidence type="ECO:0000313" key="1">
    <source>
        <dbReference type="EnsemblPlants" id="Bo6g125540.1"/>
    </source>
</evidence>
<keyword evidence="2" id="KW-1185">Reference proteome</keyword>
<dbReference type="Proteomes" id="UP000032141">
    <property type="component" value="Chromosome C6"/>
</dbReference>
<dbReference type="HOGENOM" id="CLU_3144838_0_0_1"/>
<accession>A0A0D3D211</accession>
<evidence type="ECO:0000313" key="2">
    <source>
        <dbReference type="Proteomes" id="UP000032141"/>
    </source>
</evidence>
<organism evidence="1 2">
    <name type="scientific">Brassica oleracea var. oleracea</name>
    <dbReference type="NCBI Taxonomy" id="109376"/>
    <lineage>
        <taxon>Eukaryota</taxon>
        <taxon>Viridiplantae</taxon>
        <taxon>Streptophyta</taxon>
        <taxon>Embryophyta</taxon>
        <taxon>Tracheophyta</taxon>
        <taxon>Spermatophyta</taxon>
        <taxon>Magnoliopsida</taxon>
        <taxon>eudicotyledons</taxon>
        <taxon>Gunneridae</taxon>
        <taxon>Pentapetalae</taxon>
        <taxon>rosids</taxon>
        <taxon>malvids</taxon>
        <taxon>Brassicales</taxon>
        <taxon>Brassicaceae</taxon>
        <taxon>Brassiceae</taxon>
        <taxon>Brassica</taxon>
    </lineage>
</organism>
<reference evidence="1" key="2">
    <citation type="submission" date="2015-03" db="UniProtKB">
        <authorList>
            <consortium name="EnsemblPlants"/>
        </authorList>
    </citation>
    <scope>IDENTIFICATION</scope>
</reference>
<sequence>MSLTPSFGGGKLNMANGMHEEFKTVSRDICNGLFSIGENGFGTRRMTSI</sequence>
<name>A0A0D3D211_BRAOL</name>
<dbReference type="AlphaFoldDB" id="A0A0D3D211"/>
<proteinExistence type="predicted"/>
<protein>
    <submittedName>
        <fullName evidence="1">Uncharacterized protein</fullName>
    </submittedName>
</protein>
<reference evidence="1 2" key="1">
    <citation type="journal article" date="2014" name="Genome Biol.">
        <title>Transcriptome and methylome profiling reveals relics of genome dominance in the mesopolyploid Brassica oleracea.</title>
        <authorList>
            <person name="Parkin I.A."/>
            <person name="Koh C."/>
            <person name="Tang H."/>
            <person name="Robinson S.J."/>
            <person name="Kagale S."/>
            <person name="Clarke W.E."/>
            <person name="Town C.D."/>
            <person name="Nixon J."/>
            <person name="Krishnakumar V."/>
            <person name="Bidwell S.L."/>
            <person name="Denoeud F."/>
            <person name="Belcram H."/>
            <person name="Links M.G."/>
            <person name="Just J."/>
            <person name="Clarke C."/>
            <person name="Bender T."/>
            <person name="Huebert T."/>
            <person name="Mason A.S."/>
            <person name="Pires J.C."/>
            <person name="Barker G."/>
            <person name="Moore J."/>
            <person name="Walley P.G."/>
            <person name="Manoli S."/>
            <person name="Batley J."/>
            <person name="Edwards D."/>
            <person name="Nelson M.N."/>
            <person name="Wang X."/>
            <person name="Paterson A.H."/>
            <person name="King G."/>
            <person name="Bancroft I."/>
            <person name="Chalhoub B."/>
            <person name="Sharpe A.G."/>
        </authorList>
    </citation>
    <scope>NUCLEOTIDE SEQUENCE</scope>
    <source>
        <strain evidence="1 2">cv. TO1000</strain>
    </source>
</reference>